<keyword evidence="4" id="KW-0238">DNA-binding</keyword>
<organism evidence="7">
    <name type="scientific">bioreactor metagenome</name>
    <dbReference type="NCBI Taxonomy" id="1076179"/>
    <lineage>
        <taxon>unclassified sequences</taxon>
        <taxon>metagenomes</taxon>
        <taxon>ecological metagenomes</taxon>
    </lineage>
</organism>
<dbReference type="InterPro" id="IPR003593">
    <property type="entry name" value="AAA+_ATPase"/>
</dbReference>
<dbReference type="InterPro" id="IPR002078">
    <property type="entry name" value="Sigma_54_int"/>
</dbReference>
<evidence type="ECO:0000256" key="1">
    <source>
        <dbReference type="ARBA" id="ARBA00022741"/>
    </source>
</evidence>
<dbReference type="Gene3D" id="3.40.50.300">
    <property type="entry name" value="P-loop containing nucleotide triphosphate hydrolases"/>
    <property type="match status" value="1"/>
</dbReference>
<dbReference type="Pfam" id="PF25601">
    <property type="entry name" value="AAA_lid_14"/>
    <property type="match status" value="1"/>
</dbReference>
<keyword evidence="3" id="KW-0805">Transcription regulation</keyword>
<dbReference type="PROSITE" id="PS00675">
    <property type="entry name" value="SIGMA54_INTERACT_1"/>
    <property type="match status" value="1"/>
</dbReference>
<dbReference type="InterPro" id="IPR009057">
    <property type="entry name" value="Homeodomain-like_sf"/>
</dbReference>
<keyword evidence="5" id="KW-0804">Transcription</keyword>
<dbReference type="Gene3D" id="1.10.10.60">
    <property type="entry name" value="Homeodomain-like"/>
    <property type="match status" value="1"/>
</dbReference>
<protein>
    <submittedName>
        <fullName evidence="7">Anaerobic nitric oxide reductase transcription regulator NorR</fullName>
    </submittedName>
</protein>
<dbReference type="PRINTS" id="PR01590">
    <property type="entry name" value="HTHFIS"/>
</dbReference>
<dbReference type="PROSITE" id="PS00688">
    <property type="entry name" value="SIGMA54_INTERACT_3"/>
    <property type="match status" value="1"/>
</dbReference>
<dbReference type="SUPFAM" id="SSF46689">
    <property type="entry name" value="Homeodomain-like"/>
    <property type="match status" value="1"/>
</dbReference>
<dbReference type="GO" id="GO:0006355">
    <property type="term" value="P:regulation of DNA-templated transcription"/>
    <property type="evidence" value="ECO:0007669"/>
    <property type="project" value="InterPro"/>
</dbReference>
<evidence type="ECO:0000256" key="2">
    <source>
        <dbReference type="ARBA" id="ARBA00022840"/>
    </source>
</evidence>
<feature type="domain" description="Sigma-54 factor interaction" evidence="6">
    <location>
        <begin position="111"/>
        <end position="331"/>
    </location>
</feature>
<dbReference type="InterPro" id="IPR002197">
    <property type="entry name" value="HTH_Fis"/>
</dbReference>
<evidence type="ECO:0000259" key="6">
    <source>
        <dbReference type="PROSITE" id="PS50045"/>
    </source>
</evidence>
<dbReference type="InterPro" id="IPR025944">
    <property type="entry name" value="Sigma_54_int_dom_CS"/>
</dbReference>
<dbReference type="GO" id="GO:0043565">
    <property type="term" value="F:sequence-specific DNA binding"/>
    <property type="evidence" value="ECO:0007669"/>
    <property type="project" value="InterPro"/>
</dbReference>
<dbReference type="PANTHER" id="PTHR32071">
    <property type="entry name" value="TRANSCRIPTIONAL REGULATORY PROTEIN"/>
    <property type="match status" value="1"/>
</dbReference>
<dbReference type="GO" id="GO:0005524">
    <property type="term" value="F:ATP binding"/>
    <property type="evidence" value="ECO:0007669"/>
    <property type="project" value="UniProtKB-KW"/>
</dbReference>
<dbReference type="CDD" id="cd00009">
    <property type="entry name" value="AAA"/>
    <property type="match status" value="1"/>
</dbReference>
<dbReference type="SUPFAM" id="SSF52540">
    <property type="entry name" value="P-loop containing nucleoside triphosphate hydrolases"/>
    <property type="match status" value="1"/>
</dbReference>
<gene>
    <name evidence="7" type="primary">norR_102</name>
    <name evidence="7" type="ORF">SDC9_90692</name>
</gene>
<dbReference type="InterPro" id="IPR025943">
    <property type="entry name" value="Sigma_54_int_dom_ATP-bd_2"/>
</dbReference>
<dbReference type="InterPro" id="IPR027417">
    <property type="entry name" value="P-loop_NTPase"/>
</dbReference>
<name>A0A645A2I2_9ZZZZ</name>
<evidence type="ECO:0000313" key="7">
    <source>
        <dbReference type="EMBL" id="MPM44014.1"/>
    </source>
</evidence>
<dbReference type="FunFam" id="3.40.50.300:FF:000006">
    <property type="entry name" value="DNA-binding transcriptional regulator NtrC"/>
    <property type="match status" value="1"/>
</dbReference>
<dbReference type="AlphaFoldDB" id="A0A645A2I2"/>
<dbReference type="EMBL" id="VSSQ01010321">
    <property type="protein sequence ID" value="MPM44014.1"/>
    <property type="molecule type" value="Genomic_DNA"/>
</dbReference>
<comment type="caution">
    <text evidence="7">The sequence shown here is derived from an EMBL/GenBank/DDBJ whole genome shotgun (WGS) entry which is preliminary data.</text>
</comment>
<dbReference type="Pfam" id="PF00158">
    <property type="entry name" value="Sigma54_activat"/>
    <property type="match status" value="1"/>
</dbReference>
<dbReference type="PROSITE" id="PS50045">
    <property type="entry name" value="SIGMA54_INTERACT_4"/>
    <property type="match status" value="1"/>
</dbReference>
<dbReference type="Pfam" id="PF02954">
    <property type="entry name" value="HTH_8"/>
    <property type="match status" value="1"/>
</dbReference>
<dbReference type="PROSITE" id="PS00676">
    <property type="entry name" value="SIGMA54_INTERACT_2"/>
    <property type="match status" value="1"/>
</dbReference>
<evidence type="ECO:0000256" key="3">
    <source>
        <dbReference type="ARBA" id="ARBA00023015"/>
    </source>
</evidence>
<dbReference type="Gene3D" id="1.10.8.60">
    <property type="match status" value="1"/>
</dbReference>
<dbReference type="InterPro" id="IPR058031">
    <property type="entry name" value="AAA_lid_NorR"/>
</dbReference>
<dbReference type="InterPro" id="IPR025662">
    <property type="entry name" value="Sigma_54_int_dom_ATP-bd_1"/>
</dbReference>
<reference evidence="7" key="1">
    <citation type="submission" date="2019-08" db="EMBL/GenBank/DDBJ databases">
        <authorList>
            <person name="Kucharzyk K."/>
            <person name="Murdoch R.W."/>
            <person name="Higgins S."/>
            <person name="Loffler F."/>
        </authorList>
    </citation>
    <scope>NUCLEOTIDE SEQUENCE</scope>
</reference>
<keyword evidence="1" id="KW-0547">Nucleotide-binding</keyword>
<accession>A0A645A2I2</accession>
<evidence type="ECO:0000256" key="4">
    <source>
        <dbReference type="ARBA" id="ARBA00023125"/>
    </source>
</evidence>
<evidence type="ECO:0000256" key="5">
    <source>
        <dbReference type="ARBA" id="ARBA00023163"/>
    </source>
</evidence>
<dbReference type="SMART" id="SM00382">
    <property type="entry name" value="AAA"/>
    <property type="match status" value="1"/>
</dbReference>
<keyword evidence="2" id="KW-0067">ATP-binding</keyword>
<proteinExistence type="predicted"/>
<sequence length="435" mass="48361">MPCPRGISLESRINHENAFLWLLKGYAAGFLNRSFHKDFGISHSKFETPHAVIYRFLARPSKDGQEVDIDLPLRNFKQTENALTHSASDNGRVIPRPAAPLKHSILRDGSELAYLVQQVAITDATVLLLGESGVGKSLIAREIQCRSLRAQHPWVEINCAAIPEQLIESELFGVERGAFSGATVSRKGKFEHAHGGTVFLDEVGLLSPNAQSKLLRVLQSGEMERLGSNSTVHCDIRVIAATNENLEALVKAGKFREDLYFRLNVFPIHIPALRERKHEMPSLMSAIIRRFCDRYRKNIYRCTHQARELLLAYDWPGNIRELENVLERAVILCPDEAEIHTTHLGELVRRCNAMSLNASDSSHLSASSASVTAASIDDWADQLIESGQGSLNTIKDSLLKAAMRRSQGNLSLAAAVLGMTRGQLNYQLKKLDEVV</sequence>